<name>A0A7T0PGM5_9CORY</name>
<evidence type="ECO:0000256" key="4">
    <source>
        <dbReference type="ARBA" id="ARBA00023125"/>
    </source>
</evidence>
<evidence type="ECO:0000313" key="8">
    <source>
        <dbReference type="EMBL" id="QPK84192.1"/>
    </source>
</evidence>
<dbReference type="Gene3D" id="1.10.10.10">
    <property type="entry name" value="Winged helix-like DNA-binding domain superfamily/Winged helix DNA-binding domain"/>
    <property type="match status" value="1"/>
</dbReference>
<dbReference type="GO" id="GO:0003677">
    <property type="term" value="F:DNA binding"/>
    <property type="evidence" value="ECO:0007669"/>
    <property type="project" value="UniProtKB-KW"/>
</dbReference>
<dbReference type="InterPro" id="IPR000524">
    <property type="entry name" value="Tscrpt_reg_HTH_GntR"/>
</dbReference>
<dbReference type="RefSeq" id="WP_165004154.1">
    <property type="nucleotide sequence ID" value="NZ_CP064955.1"/>
</dbReference>
<dbReference type="PANTHER" id="PTHR46577">
    <property type="entry name" value="HTH-TYPE TRANSCRIPTIONAL REGULATORY PROTEIN GABR"/>
    <property type="match status" value="1"/>
</dbReference>
<proteinExistence type="inferred from homology"/>
<dbReference type="Pfam" id="PF00155">
    <property type="entry name" value="Aminotran_1_2"/>
    <property type="match status" value="1"/>
</dbReference>
<dbReference type="InterPro" id="IPR051446">
    <property type="entry name" value="HTH_trans_reg/aminotransferase"/>
</dbReference>
<dbReference type="GO" id="GO:0008483">
    <property type="term" value="F:transaminase activity"/>
    <property type="evidence" value="ECO:0007669"/>
    <property type="project" value="UniProtKB-KW"/>
</dbReference>
<dbReference type="CDD" id="cd07377">
    <property type="entry name" value="WHTH_GntR"/>
    <property type="match status" value="1"/>
</dbReference>
<protein>
    <submittedName>
        <fullName evidence="8">PLP-dependent aminotransferase family protein</fullName>
    </submittedName>
</protein>
<dbReference type="SMART" id="SM00345">
    <property type="entry name" value="HTH_GNTR"/>
    <property type="match status" value="1"/>
</dbReference>
<keyword evidence="3" id="KW-0805">Transcription regulation</keyword>
<keyword evidence="8" id="KW-0032">Aminotransferase</keyword>
<sequence length="462" mass="49121">MFPIDRTLSTSLPNQIASGVRGLVASGRLAGGDRVPSTRELARQLGVSRGSVVSAYDQLISEGFLLSTQGANTVVHPDLPRRSLPPSSTAVRSPAPPRLRISLKPSSGHAGTIRPAAWRRAWRDAAQESPATIDKAGQPQLRTAIAQHLRLARGLTVDPNNVLVTGGSREGLLLILMSLGRNLRVGVESPGHPGLGAIIPLAGHTPVTCRTDAQGVIVSSLPPDLDALLVTPSHLYPVGGTMPAARRAALLEWATRNRVVVIEDDFNSELRYRVSPQPTMATLATEACVITLGTFSTLLSRHLSAGYVVADVAMADSLQVTRGLLGMPVSPVTQHAIARLLEGGFVRRNTKSVHSRLAHRREILSTSVLPALRILGADIIEREESLGVDMVVRFSERSARTDFVATLTRLGVECGEVGTQSSEGLLLSFAHLDDADFDRAVEILSSVGKSATANPQSCTPRG</sequence>
<dbReference type="SUPFAM" id="SSF53383">
    <property type="entry name" value="PLP-dependent transferases"/>
    <property type="match status" value="1"/>
</dbReference>
<dbReference type="PANTHER" id="PTHR46577:SF1">
    <property type="entry name" value="HTH-TYPE TRANSCRIPTIONAL REGULATORY PROTEIN GABR"/>
    <property type="match status" value="1"/>
</dbReference>
<dbReference type="InterPro" id="IPR036390">
    <property type="entry name" value="WH_DNA-bd_sf"/>
</dbReference>
<dbReference type="GO" id="GO:0030170">
    <property type="term" value="F:pyridoxal phosphate binding"/>
    <property type="evidence" value="ECO:0007669"/>
    <property type="project" value="InterPro"/>
</dbReference>
<evidence type="ECO:0000256" key="2">
    <source>
        <dbReference type="ARBA" id="ARBA00022898"/>
    </source>
</evidence>
<organism evidence="8 9">
    <name type="scientific">Corynebacterium qintianiae</name>
    <dbReference type="NCBI Taxonomy" id="2709392"/>
    <lineage>
        <taxon>Bacteria</taxon>
        <taxon>Bacillati</taxon>
        <taxon>Actinomycetota</taxon>
        <taxon>Actinomycetes</taxon>
        <taxon>Mycobacteriales</taxon>
        <taxon>Corynebacteriaceae</taxon>
        <taxon>Corynebacterium</taxon>
    </lineage>
</organism>
<dbReference type="InterPro" id="IPR036388">
    <property type="entry name" value="WH-like_DNA-bd_sf"/>
</dbReference>
<dbReference type="CDD" id="cd00609">
    <property type="entry name" value="AAT_like"/>
    <property type="match status" value="1"/>
</dbReference>
<feature type="domain" description="HTH gntR-type" evidence="7">
    <location>
        <begin position="10"/>
        <end position="78"/>
    </location>
</feature>
<dbReference type="InterPro" id="IPR015421">
    <property type="entry name" value="PyrdxlP-dep_Trfase_major"/>
</dbReference>
<accession>A0A7T0PGM5</accession>
<dbReference type="InterPro" id="IPR015424">
    <property type="entry name" value="PyrdxlP-dep_Trfase"/>
</dbReference>
<dbReference type="Proteomes" id="UP000594586">
    <property type="component" value="Chromosome"/>
</dbReference>
<evidence type="ECO:0000259" key="7">
    <source>
        <dbReference type="PROSITE" id="PS50949"/>
    </source>
</evidence>
<evidence type="ECO:0000256" key="1">
    <source>
        <dbReference type="ARBA" id="ARBA00005384"/>
    </source>
</evidence>
<evidence type="ECO:0000256" key="5">
    <source>
        <dbReference type="ARBA" id="ARBA00023163"/>
    </source>
</evidence>
<comment type="similarity">
    <text evidence="1">In the C-terminal section; belongs to the class-I pyridoxal-phosphate-dependent aminotransferase family.</text>
</comment>
<dbReference type="PRINTS" id="PR00035">
    <property type="entry name" value="HTHGNTR"/>
</dbReference>
<evidence type="ECO:0000313" key="9">
    <source>
        <dbReference type="Proteomes" id="UP000594586"/>
    </source>
</evidence>
<dbReference type="PROSITE" id="PS50949">
    <property type="entry name" value="HTH_GNTR"/>
    <property type="match status" value="1"/>
</dbReference>
<keyword evidence="4" id="KW-0238">DNA-binding</keyword>
<keyword evidence="2" id="KW-0663">Pyridoxal phosphate</keyword>
<dbReference type="GO" id="GO:0003700">
    <property type="term" value="F:DNA-binding transcription factor activity"/>
    <property type="evidence" value="ECO:0007669"/>
    <property type="project" value="InterPro"/>
</dbReference>
<keyword evidence="9" id="KW-1185">Reference proteome</keyword>
<evidence type="ECO:0000256" key="6">
    <source>
        <dbReference type="SAM" id="MobiDB-lite"/>
    </source>
</evidence>
<reference evidence="8 9" key="1">
    <citation type="submission" date="2020-11" db="EMBL/GenBank/DDBJ databases">
        <title>Corynebacterium sp. MC1420.</title>
        <authorList>
            <person name="Zhou J."/>
        </authorList>
    </citation>
    <scope>NUCLEOTIDE SEQUENCE [LARGE SCALE GENOMIC DNA]</scope>
    <source>
        <strain evidence="8 9">MC1420</strain>
    </source>
</reference>
<dbReference type="EMBL" id="CP064955">
    <property type="protein sequence ID" value="QPK84192.1"/>
    <property type="molecule type" value="Genomic_DNA"/>
</dbReference>
<dbReference type="Gene3D" id="3.40.640.10">
    <property type="entry name" value="Type I PLP-dependent aspartate aminotransferase-like (Major domain)"/>
    <property type="match status" value="1"/>
</dbReference>
<keyword evidence="5" id="KW-0804">Transcription</keyword>
<dbReference type="Pfam" id="PF00392">
    <property type="entry name" value="GntR"/>
    <property type="match status" value="1"/>
</dbReference>
<dbReference type="SUPFAM" id="SSF46785">
    <property type="entry name" value="Winged helix' DNA-binding domain"/>
    <property type="match status" value="1"/>
</dbReference>
<gene>
    <name evidence="8" type="ORF">G7Y29_05425</name>
</gene>
<feature type="region of interest" description="Disordered" evidence="6">
    <location>
        <begin position="77"/>
        <end position="111"/>
    </location>
</feature>
<dbReference type="InterPro" id="IPR004839">
    <property type="entry name" value="Aminotransferase_I/II_large"/>
</dbReference>
<evidence type="ECO:0000256" key="3">
    <source>
        <dbReference type="ARBA" id="ARBA00023015"/>
    </source>
</evidence>
<keyword evidence="8" id="KW-0808">Transferase</keyword>
<dbReference type="AlphaFoldDB" id="A0A7T0PGM5"/>
<dbReference type="KEGG" id="cqn:G7Y29_05425"/>